<keyword evidence="6" id="KW-1185">Reference proteome</keyword>
<dbReference type="KEGG" id="sxa:FMM02_03200"/>
<dbReference type="PANTHER" id="PTHR30204">
    <property type="entry name" value="REDOX-CYCLING DRUG-SENSING TRANSCRIPTIONAL ACTIVATOR SOXR"/>
    <property type="match status" value="1"/>
</dbReference>
<evidence type="ECO:0000256" key="1">
    <source>
        <dbReference type="ARBA" id="ARBA00023015"/>
    </source>
</evidence>
<dbReference type="GO" id="GO:0003700">
    <property type="term" value="F:DNA-binding transcription factor activity"/>
    <property type="evidence" value="ECO:0007669"/>
    <property type="project" value="InterPro"/>
</dbReference>
<dbReference type="Pfam" id="PF09278">
    <property type="entry name" value="MerR-DNA-bind"/>
    <property type="match status" value="1"/>
</dbReference>
<gene>
    <name evidence="5" type="ORF">FMM02_03200</name>
</gene>
<proteinExistence type="predicted"/>
<dbReference type="AlphaFoldDB" id="A0A516IQ58"/>
<accession>A0A516IQ58</accession>
<dbReference type="PANTHER" id="PTHR30204:SF94">
    <property type="entry name" value="HEAVY METAL-DEPENDENT TRANSCRIPTIONAL REGULATOR HI_0293-RELATED"/>
    <property type="match status" value="1"/>
</dbReference>
<dbReference type="OrthoDB" id="9802944at2"/>
<evidence type="ECO:0000313" key="6">
    <source>
        <dbReference type="Proteomes" id="UP000321857"/>
    </source>
</evidence>
<dbReference type="PROSITE" id="PS50937">
    <property type="entry name" value="HTH_MERR_2"/>
    <property type="match status" value="1"/>
</dbReference>
<dbReference type="RefSeq" id="WP_147493508.1">
    <property type="nucleotide sequence ID" value="NZ_CP041659.1"/>
</dbReference>
<dbReference type="SUPFAM" id="SSF46955">
    <property type="entry name" value="Putative DNA-binding domain"/>
    <property type="match status" value="1"/>
</dbReference>
<dbReference type="InterPro" id="IPR000551">
    <property type="entry name" value="MerR-type_HTH_dom"/>
</dbReference>
<keyword evidence="2" id="KW-0238">DNA-binding</keyword>
<dbReference type="EMBL" id="CP041659">
    <property type="protein sequence ID" value="QDP19052.1"/>
    <property type="molecule type" value="Genomic_DNA"/>
</dbReference>
<dbReference type="Gene3D" id="1.10.1660.10">
    <property type="match status" value="1"/>
</dbReference>
<evidence type="ECO:0000259" key="4">
    <source>
        <dbReference type="PROSITE" id="PS50937"/>
    </source>
</evidence>
<dbReference type="Proteomes" id="UP000321857">
    <property type="component" value="Chromosome"/>
</dbReference>
<evidence type="ECO:0000256" key="3">
    <source>
        <dbReference type="ARBA" id="ARBA00023163"/>
    </source>
</evidence>
<dbReference type="PRINTS" id="PR00040">
    <property type="entry name" value="HTHMERR"/>
</dbReference>
<evidence type="ECO:0000256" key="2">
    <source>
        <dbReference type="ARBA" id="ARBA00023125"/>
    </source>
</evidence>
<keyword evidence="1" id="KW-0805">Transcription regulation</keyword>
<sequence>MIGMKIGELARSTRTAVETIRYYEKIGLMPQVARTEGNYRSYGSNEAERLGFIRRARDLGFGIDQVRALLSLADERDRDCGEVDFIAKSNLLEVERKIAALQNLQQELSAVVRQCRAGKVADCRILKALGRPADWAD</sequence>
<reference evidence="5 6" key="1">
    <citation type="submission" date="2019-07" db="EMBL/GenBank/DDBJ databases">
        <title>Sphingomonas AE3 Genome sequencing and assembly.</title>
        <authorList>
            <person name="Kim H."/>
        </authorList>
    </citation>
    <scope>NUCLEOTIDE SEQUENCE [LARGE SCALE GENOMIC DNA]</scope>
    <source>
        <strain evidence="5 6">AE3</strain>
    </source>
</reference>
<dbReference type="SMART" id="SM00422">
    <property type="entry name" value="HTH_MERR"/>
    <property type="match status" value="1"/>
</dbReference>
<dbReference type="InterPro" id="IPR047057">
    <property type="entry name" value="MerR_fam"/>
</dbReference>
<feature type="domain" description="HTH merR-type" evidence="4">
    <location>
        <begin position="3"/>
        <end position="72"/>
    </location>
</feature>
<dbReference type="CDD" id="cd04785">
    <property type="entry name" value="HTH_CadR-PbrR-like"/>
    <property type="match status" value="1"/>
</dbReference>
<dbReference type="Pfam" id="PF00376">
    <property type="entry name" value="MerR"/>
    <property type="match status" value="1"/>
</dbReference>
<organism evidence="5 6">
    <name type="scientific">Sphingomonas xanthus</name>
    <dbReference type="NCBI Taxonomy" id="2594473"/>
    <lineage>
        <taxon>Bacteria</taxon>
        <taxon>Pseudomonadati</taxon>
        <taxon>Pseudomonadota</taxon>
        <taxon>Alphaproteobacteria</taxon>
        <taxon>Sphingomonadales</taxon>
        <taxon>Sphingomonadaceae</taxon>
        <taxon>Sphingomonas</taxon>
    </lineage>
</organism>
<dbReference type="GO" id="GO:0003677">
    <property type="term" value="F:DNA binding"/>
    <property type="evidence" value="ECO:0007669"/>
    <property type="project" value="UniProtKB-KW"/>
</dbReference>
<protein>
    <submittedName>
        <fullName evidence="5">Helix-turn-helix domain-containing protein</fullName>
    </submittedName>
</protein>
<dbReference type="InterPro" id="IPR015358">
    <property type="entry name" value="Tscrpt_reg_MerR_DNA-bd"/>
</dbReference>
<keyword evidence="3" id="KW-0804">Transcription</keyword>
<name>A0A516IQ58_9SPHN</name>
<evidence type="ECO:0000313" key="5">
    <source>
        <dbReference type="EMBL" id="QDP19052.1"/>
    </source>
</evidence>
<dbReference type="InterPro" id="IPR009061">
    <property type="entry name" value="DNA-bd_dom_put_sf"/>
</dbReference>